<organism evidence="7 8">
    <name type="scientific">Ceratosolen solmsi marchali</name>
    <dbReference type="NCBI Taxonomy" id="326594"/>
    <lineage>
        <taxon>Eukaryota</taxon>
        <taxon>Metazoa</taxon>
        <taxon>Ecdysozoa</taxon>
        <taxon>Arthropoda</taxon>
        <taxon>Hexapoda</taxon>
        <taxon>Insecta</taxon>
        <taxon>Pterygota</taxon>
        <taxon>Neoptera</taxon>
        <taxon>Endopterygota</taxon>
        <taxon>Hymenoptera</taxon>
        <taxon>Apocrita</taxon>
        <taxon>Proctotrupomorpha</taxon>
        <taxon>Chalcidoidea</taxon>
        <taxon>Agaonidae</taxon>
        <taxon>Agaoninae</taxon>
        <taxon>Ceratosolen</taxon>
    </lineage>
</organism>
<dbReference type="KEGG" id="csol:105362449"/>
<dbReference type="InterPro" id="IPR001611">
    <property type="entry name" value="Leu-rich_rpt"/>
</dbReference>
<evidence type="ECO:0000259" key="6">
    <source>
        <dbReference type="PROSITE" id="PS50853"/>
    </source>
</evidence>
<keyword evidence="1" id="KW-0433">Leucine-rich repeat</keyword>
<dbReference type="Pfam" id="PF13855">
    <property type="entry name" value="LRR_8"/>
    <property type="match status" value="11"/>
</dbReference>
<dbReference type="PROSITE" id="PS51450">
    <property type="entry name" value="LRR"/>
    <property type="match status" value="10"/>
</dbReference>
<evidence type="ECO:0000313" key="8">
    <source>
        <dbReference type="RefSeq" id="XP_011498192.1"/>
    </source>
</evidence>
<dbReference type="SMART" id="SM00364">
    <property type="entry name" value="LRR_BAC"/>
    <property type="match status" value="11"/>
</dbReference>
<dbReference type="Pfam" id="PF00041">
    <property type="entry name" value="fn3"/>
    <property type="match status" value="1"/>
</dbReference>
<reference evidence="8" key="1">
    <citation type="submission" date="2025-08" db="UniProtKB">
        <authorList>
            <consortium name="RefSeq"/>
        </authorList>
    </citation>
    <scope>IDENTIFICATION</scope>
</reference>
<dbReference type="InterPro" id="IPR003591">
    <property type="entry name" value="Leu-rich_rpt_typical-subtyp"/>
</dbReference>
<dbReference type="InterPro" id="IPR036116">
    <property type="entry name" value="FN3_sf"/>
</dbReference>
<gene>
    <name evidence="8" type="primary">LOC105362449</name>
</gene>
<keyword evidence="5" id="KW-0472">Membrane</keyword>
<dbReference type="RefSeq" id="XP_011498192.1">
    <property type="nucleotide sequence ID" value="XM_011499890.1"/>
</dbReference>
<dbReference type="InterPro" id="IPR003961">
    <property type="entry name" value="FN3_dom"/>
</dbReference>
<sequence length="1407" mass="160536">MCVYIDSAVLPSTAHCPPVNTLQGCPCYNFANGLFLECTGSTEETLKNALARIFNQAKPYDLYIIDAVIQSLNIYELDRKVEEFRNNIFSDDFLIRHIQISHSGLRGVTEDAFKKISHSLESLAIVFGELSNVPQKAIVPLKQLEILDLEANLIHDLPSFSFYGLSLRKLNIKGNRIIKISEYAFAGLEDTLTDLNLAENKIRVFPMTALRRLESLAVLTLAWNEISQLPEDGYSRLDNLSFLDLSSNNFFIIPLNCFRCCPSVQTLSMYYNSIESVDKDAFISLISLESIDLSHNKIIFLDISTFRANQKLRSIDLSYNHIHYIRSVFARLPELKELFLVENNILEIPAYAFSGSVSLSVIYLQQNAIRRINPLGLSSLQQLTQLHLSSNYIQYIPRDFLQTCENLSTLSLDENQIRELEIGTFAKTKQLRELRLQDNLIREIKRGVFTPLSSLIELHLQNNAITDIETGAFRSLHNLEHVNLQGNLLAVLGDVFQVSESIGSGTRSLISFQLDNNGLGVLHNDSLKDQTSIRIMWLGHNRLTRLQAQLFRDLFLVERLYLTSNSITKIEDTAFQPMKALKFLDLSLNKLTHITVKTFSDLQELEELYLTDNGLRNLDAYALISLKRLRVLDLSNNWLSGLHDTIFQEGLPIRSLNLHNCSIAIIDTSAFRGLNNLYELNLDHNHLAADILHNLIIPGLRILRISYNNFSRLKSESFDGLPSLQHLSIESSKIYKIPLNSFSRNKNLVKILLRKNELKSLPPFIFFGLDSLKEINLDDNYFQEIPYNVFINASSIESLSLARNIIFLVDISRLHGLINLQELDLRENKIKLLTGFSEAKLIKLTFIDLSYNYLTSLPENFFINSNVLRKVDLAGNKLHQIPTIALSAQNIPSLDWLNVTANPLMRIHEISSKSKYPALQEIHISRTNLTIVATHDFEAFSELLHLFINSNMIYRISPDAFSYLPKLLTLDLSINKLEVLPQECLKGLEHLRLLNLTYNRLQELEDFPSDLKTLQVLDVSFNQINQIRETTFQYLENLSELYILGNQISNIAVDAFKCLVKLRILDLSKNYLKSLPVNAFRPLETQIQSLLTEENPLHCNCESQELWEWLRDHQKLIRSSSSDGGDRESDNNHIRNQHSNGINTNYITGFLRCDQPPELRGLVFLDLEPRKFCSAPVIPKVSIQDIQPYSILVSWQSRNYSGVHGYEVIFYALDNSDEIHSTILEATSRSVRLTKLLANTRYRVCVMGLSNWMNSQILVKDDEIIKDLHQPFFNDSHNNFSIKKSILSNSLDTSISHCTETLTLDIQDAISRIDDSSLSSNNASENINNSILTRRLGLIIGCCMGFIVFIVLITILGYLKVKKQREAAKRDQQVMPPEYISYRHFSVEMACQAARHIQPTVNLDGQV</sequence>
<dbReference type="InterPro" id="IPR032675">
    <property type="entry name" value="LRR_dom_sf"/>
</dbReference>
<protein>
    <submittedName>
        <fullName evidence="8">Chaoptin-like</fullName>
    </submittedName>
</protein>
<evidence type="ECO:0000256" key="1">
    <source>
        <dbReference type="ARBA" id="ARBA00022614"/>
    </source>
</evidence>
<dbReference type="GeneID" id="105362449"/>
<dbReference type="InterPro" id="IPR000483">
    <property type="entry name" value="Cys-rich_flank_reg_C"/>
</dbReference>
<dbReference type="SMART" id="SM00369">
    <property type="entry name" value="LRR_TYP"/>
    <property type="match status" value="32"/>
</dbReference>
<keyword evidence="3" id="KW-0677">Repeat</keyword>
<evidence type="ECO:0000256" key="4">
    <source>
        <dbReference type="ARBA" id="ARBA00023157"/>
    </source>
</evidence>
<dbReference type="FunFam" id="3.80.10.10:FF:001164">
    <property type="entry name" value="GH01279p"/>
    <property type="match status" value="2"/>
</dbReference>
<name>A0AAJ6YHJ9_9HYME</name>
<dbReference type="PANTHER" id="PTHR45712:SF22">
    <property type="entry name" value="INSULIN-LIKE GROWTH FACTOR-BINDING PROTEIN COMPLEX ACID LABILE SUBUNIT"/>
    <property type="match status" value="1"/>
</dbReference>
<accession>A0AAJ6YHJ9</accession>
<dbReference type="SMART" id="SM00082">
    <property type="entry name" value="LRRCT"/>
    <property type="match status" value="1"/>
</dbReference>
<dbReference type="InterPro" id="IPR050333">
    <property type="entry name" value="SLRP"/>
</dbReference>
<dbReference type="Proteomes" id="UP000695007">
    <property type="component" value="Unplaced"/>
</dbReference>
<keyword evidence="4" id="KW-1015">Disulfide bond</keyword>
<dbReference type="SUPFAM" id="SSF52047">
    <property type="entry name" value="RNI-like"/>
    <property type="match status" value="1"/>
</dbReference>
<keyword evidence="5" id="KW-1133">Transmembrane helix</keyword>
<evidence type="ECO:0000256" key="5">
    <source>
        <dbReference type="SAM" id="Phobius"/>
    </source>
</evidence>
<dbReference type="GO" id="GO:0071944">
    <property type="term" value="C:cell periphery"/>
    <property type="evidence" value="ECO:0007669"/>
    <property type="project" value="UniProtKB-ARBA"/>
</dbReference>
<dbReference type="SUPFAM" id="SSF49265">
    <property type="entry name" value="Fibronectin type III"/>
    <property type="match status" value="1"/>
</dbReference>
<dbReference type="CDD" id="cd00063">
    <property type="entry name" value="FN3"/>
    <property type="match status" value="1"/>
</dbReference>
<dbReference type="Gene3D" id="2.60.40.10">
    <property type="entry name" value="Immunoglobulins"/>
    <property type="match status" value="1"/>
</dbReference>
<dbReference type="InterPro" id="IPR013783">
    <property type="entry name" value="Ig-like_fold"/>
</dbReference>
<dbReference type="SUPFAM" id="SSF52058">
    <property type="entry name" value="L domain-like"/>
    <property type="match status" value="3"/>
</dbReference>
<evidence type="ECO:0000256" key="2">
    <source>
        <dbReference type="ARBA" id="ARBA00022729"/>
    </source>
</evidence>
<feature type="domain" description="Fibronectin type-III" evidence="6">
    <location>
        <begin position="1175"/>
        <end position="1271"/>
    </location>
</feature>
<dbReference type="Gene3D" id="3.80.10.10">
    <property type="entry name" value="Ribonuclease Inhibitor"/>
    <property type="match status" value="7"/>
</dbReference>
<proteinExistence type="predicted"/>
<keyword evidence="7" id="KW-1185">Reference proteome</keyword>
<feature type="transmembrane region" description="Helical" evidence="5">
    <location>
        <begin position="1336"/>
        <end position="1359"/>
    </location>
</feature>
<evidence type="ECO:0000256" key="3">
    <source>
        <dbReference type="ARBA" id="ARBA00022737"/>
    </source>
</evidence>
<dbReference type="SMART" id="SM00365">
    <property type="entry name" value="LRR_SD22"/>
    <property type="match status" value="16"/>
</dbReference>
<evidence type="ECO:0000313" key="7">
    <source>
        <dbReference type="Proteomes" id="UP000695007"/>
    </source>
</evidence>
<dbReference type="PANTHER" id="PTHR45712">
    <property type="entry name" value="AGAP008170-PA"/>
    <property type="match status" value="1"/>
</dbReference>
<keyword evidence="2" id="KW-0732">Signal</keyword>
<keyword evidence="5" id="KW-0812">Transmembrane</keyword>
<dbReference type="PROSITE" id="PS50853">
    <property type="entry name" value="FN3"/>
    <property type="match status" value="1"/>
</dbReference>